<evidence type="ECO:0000313" key="2">
    <source>
        <dbReference type="EMBL" id="CAG8724762.1"/>
    </source>
</evidence>
<sequence>IDEKIEYVDAGGSGVITKAKWIKKKITVVLKTVIVSEETNSDNDEFIKEQIKAFHNIGLVLSSKTDEEYKEKSSHIGYENVIKFYGVSRYRYHVTFNLHQHHTKNVVIKEDGDGVKAIITDFGLSKVLTRNSKSNQKIEGYTPFVDPMTFNHNATLYYKSDIYSLGVVLWEITSNEKPINESTVSYVKLYSNCWDGDPKLRPEINQVYESIHQKDIISGENGKIYHKVVIHHKVMIRQKVMIYHQEVVLLMQIPVFGQLSTEARKKIQQISD</sequence>
<comment type="caution">
    <text evidence="2">The sequence shown here is derived from an EMBL/GenBank/DDBJ whole genome shotgun (WGS) entry which is preliminary data.</text>
</comment>
<dbReference type="GO" id="GO:0005524">
    <property type="term" value="F:ATP binding"/>
    <property type="evidence" value="ECO:0007669"/>
    <property type="project" value="InterPro"/>
</dbReference>
<gene>
    <name evidence="2" type="ORF">RFULGI_LOCUS11706</name>
</gene>
<evidence type="ECO:0000313" key="3">
    <source>
        <dbReference type="Proteomes" id="UP000789396"/>
    </source>
</evidence>
<reference evidence="2" key="1">
    <citation type="submission" date="2021-06" db="EMBL/GenBank/DDBJ databases">
        <authorList>
            <person name="Kallberg Y."/>
            <person name="Tangrot J."/>
            <person name="Rosling A."/>
        </authorList>
    </citation>
    <scope>NUCLEOTIDE SEQUENCE</scope>
    <source>
        <strain evidence="2">IN212</strain>
    </source>
</reference>
<feature type="non-terminal residue" evidence="2">
    <location>
        <position position="1"/>
    </location>
</feature>
<dbReference type="InterPro" id="IPR050167">
    <property type="entry name" value="Ser_Thr_protein_kinase"/>
</dbReference>
<dbReference type="GO" id="GO:0005737">
    <property type="term" value="C:cytoplasm"/>
    <property type="evidence" value="ECO:0007669"/>
    <property type="project" value="TreeGrafter"/>
</dbReference>
<feature type="domain" description="Protein kinase" evidence="1">
    <location>
        <begin position="1"/>
        <end position="272"/>
    </location>
</feature>
<protein>
    <submittedName>
        <fullName evidence="2">7122_t:CDS:1</fullName>
    </submittedName>
</protein>
<dbReference type="OrthoDB" id="2353542at2759"/>
<name>A0A9N9I987_9GLOM</name>
<accession>A0A9N9I987</accession>
<dbReference type="Gene3D" id="1.10.510.10">
    <property type="entry name" value="Transferase(Phosphotransferase) domain 1"/>
    <property type="match status" value="1"/>
</dbReference>
<dbReference type="GO" id="GO:0004672">
    <property type="term" value="F:protein kinase activity"/>
    <property type="evidence" value="ECO:0007669"/>
    <property type="project" value="InterPro"/>
</dbReference>
<dbReference type="InterPro" id="IPR000719">
    <property type="entry name" value="Prot_kinase_dom"/>
</dbReference>
<dbReference type="AlphaFoldDB" id="A0A9N9I987"/>
<dbReference type="SUPFAM" id="SSF56112">
    <property type="entry name" value="Protein kinase-like (PK-like)"/>
    <property type="match status" value="1"/>
</dbReference>
<proteinExistence type="predicted"/>
<dbReference type="InterPro" id="IPR011009">
    <property type="entry name" value="Kinase-like_dom_sf"/>
</dbReference>
<dbReference type="EMBL" id="CAJVPZ010026131">
    <property type="protein sequence ID" value="CAG8724762.1"/>
    <property type="molecule type" value="Genomic_DNA"/>
</dbReference>
<dbReference type="PANTHER" id="PTHR23257">
    <property type="entry name" value="SERINE-THREONINE PROTEIN KINASE"/>
    <property type="match status" value="1"/>
</dbReference>
<dbReference type="Proteomes" id="UP000789396">
    <property type="component" value="Unassembled WGS sequence"/>
</dbReference>
<keyword evidence="3" id="KW-1185">Reference proteome</keyword>
<feature type="non-terminal residue" evidence="2">
    <location>
        <position position="272"/>
    </location>
</feature>
<organism evidence="2 3">
    <name type="scientific">Racocetra fulgida</name>
    <dbReference type="NCBI Taxonomy" id="60492"/>
    <lineage>
        <taxon>Eukaryota</taxon>
        <taxon>Fungi</taxon>
        <taxon>Fungi incertae sedis</taxon>
        <taxon>Mucoromycota</taxon>
        <taxon>Glomeromycotina</taxon>
        <taxon>Glomeromycetes</taxon>
        <taxon>Diversisporales</taxon>
        <taxon>Gigasporaceae</taxon>
        <taxon>Racocetra</taxon>
    </lineage>
</organism>
<dbReference type="Pfam" id="PF00069">
    <property type="entry name" value="Pkinase"/>
    <property type="match status" value="1"/>
</dbReference>
<evidence type="ECO:0000259" key="1">
    <source>
        <dbReference type="PROSITE" id="PS50011"/>
    </source>
</evidence>
<dbReference type="PROSITE" id="PS50011">
    <property type="entry name" value="PROTEIN_KINASE_DOM"/>
    <property type="match status" value="1"/>
</dbReference>
<dbReference type="GO" id="GO:0007165">
    <property type="term" value="P:signal transduction"/>
    <property type="evidence" value="ECO:0007669"/>
    <property type="project" value="TreeGrafter"/>
</dbReference>